<protein>
    <submittedName>
        <fullName evidence="2">Uncharacterized protein</fullName>
    </submittedName>
</protein>
<sequence>MPSTSAERDSLSKVHRTHSSYAHSQSVLINGISTRANTIPRMQSQTTVRGQHQGVASWSTPRLKLTHPLPDYDCCQARYLWCLCKALSACVLTATMTSARKSTYSTHSVADTHLLAMLDGKQDIHGDDTQSSRLSAYFSTKLLETILIVPSTSSRKHGHELPGAQLSATSFDDMQRTVQVIGLPKPEKSKPSLKLKDQSPTRPSTVSKAADIDAQHIMDLVGGQDIMDMAEDIVVLSDRRRLTFREASDNEGTEEVIIMARVVVGMAEVVIQAAVRTTHHGQSSSGDMAVVAVAVVEGSQSGQSTRLTDGLEGLVQLILLGG</sequence>
<proteinExistence type="predicted"/>
<accession>A0A4S9M8T1</accession>
<evidence type="ECO:0000313" key="2">
    <source>
        <dbReference type="EMBL" id="THW36989.1"/>
    </source>
</evidence>
<organism evidence="2 3">
    <name type="scientific">Aureobasidium pullulans</name>
    <name type="common">Black yeast</name>
    <name type="synonym">Pullularia pullulans</name>
    <dbReference type="NCBI Taxonomy" id="5580"/>
    <lineage>
        <taxon>Eukaryota</taxon>
        <taxon>Fungi</taxon>
        <taxon>Dikarya</taxon>
        <taxon>Ascomycota</taxon>
        <taxon>Pezizomycotina</taxon>
        <taxon>Dothideomycetes</taxon>
        <taxon>Dothideomycetidae</taxon>
        <taxon>Dothideales</taxon>
        <taxon>Saccotheciaceae</taxon>
        <taxon>Aureobasidium</taxon>
    </lineage>
</organism>
<dbReference type="EMBL" id="QZAL01000127">
    <property type="protein sequence ID" value="THW36989.1"/>
    <property type="molecule type" value="Genomic_DNA"/>
</dbReference>
<name>A0A4S9M8T1_AURPU</name>
<gene>
    <name evidence="2" type="ORF">D6D22_07416</name>
</gene>
<comment type="caution">
    <text evidence="2">The sequence shown here is derived from an EMBL/GenBank/DDBJ whole genome shotgun (WGS) entry which is preliminary data.</text>
</comment>
<feature type="compositionally biased region" description="Basic and acidic residues" evidence="1">
    <location>
        <begin position="185"/>
        <end position="199"/>
    </location>
</feature>
<evidence type="ECO:0000313" key="3">
    <source>
        <dbReference type="Proteomes" id="UP000310687"/>
    </source>
</evidence>
<dbReference type="AlphaFoldDB" id="A0A4S9M8T1"/>
<evidence type="ECO:0000256" key="1">
    <source>
        <dbReference type="SAM" id="MobiDB-lite"/>
    </source>
</evidence>
<dbReference type="Proteomes" id="UP000310687">
    <property type="component" value="Unassembled WGS sequence"/>
</dbReference>
<reference evidence="2 3" key="1">
    <citation type="submission" date="2018-10" db="EMBL/GenBank/DDBJ databases">
        <title>Fifty Aureobasidium pullulans genomes reveal a recombining polyextremotolerant generalist.</title>
        <authorList>
            <person name="Gostincar C."/>
            <person name="Turk M."/>
            <person name="Zajc J."/>
            <person name="Gunde-Cimerman N."/>
        </authorList>
    </citation>
    <scope>NUCLEOTIDE SEQUENCE [LARGE SCALE GENOMIC DNA]</scope>
    <source>
        <strain evidence="2 3">EXF-11013</strain>
    </source>
</reference>
<feature type="region of interest" description="Disordered" evidence="1">
    <location>
        <begin position="183"/>
        <end position="208"/>
    </location>
</feature>